<evidence type="ECO:0000313" key="1">
    <source>
        <dbReference type="EMBL" id="CAB5219897.1"/>
    </source>
</evidence>
<dbReference type="EMBL" id="LR798278">
    <property type="protein sequence ID" value="CAB5219897.1"/>
    <property type="molecule type" value="Genomic_DNA"/>
</dbReference>
<accession>A0A6J7WQC7</accession>
<reference evidence="1" key="1">
    <citation type="submission" date="2020-05" db="EMBL/GenBank/DDBJ databases">
        <authorList>
            <person name="Chiriac C."/>
            <person name="Salcher M."/>
            <person name="Ghai R."/>
            <person name="Kavagutti S V."/>
        </authorList>
    </citation>
    <scope>NUCLEOTIDE SEQUENCE</scope>
</reference>
<sequence length="59" mass="6981">MIEQLIHRIKFRQSELQLALAAGVPMNWDTYQRMVGEYQGLQRALDMLDAMLEEDRNQD</sequence>
<gene>
    <name evidence="1" type="ORF">UFOVP239_4</name>
</gene>
<organism evidence="1">
    <name type="scientific">uncultured Caudovirales phage</name>
    <dbReference type="NCBI Taxonomy" id="2100421"/>
    <lineage>
        <taxon>Viruses</taxon>
        <taxon>Duplodnaviria</taxon>
        <taxon>Heunggongvirae</taxon>
        <taxon>Uroviricota</taxon>
        <taxon>Caudoviricetes</taxon>
        <taxon>Peduoviridae</taxon>
        <taxon>Maltschvirus</taxon>
        <taxon>Maltschvirus maltsch</taxon>
    </lineage>
</organism>
<name>A0A6J7WQC7_9CAUD</name>
<protein>
    <submittedName>
        <fullName evidence="1">Uncharacterized protein</fullName>
    </submittedName>
</protein>
<proteinExistence type="predicted"/>